<evidence type="ECO:0000313" key="2">
    <source>
        <dbReference type="EMBL" id="MCI97895.1"/>
    </source>
</evidence>
<feature type="non-terminal residue" evidence="2">
    <location>
        <position position="37"/>
    </location>
</feature>
<dbReference type="Proteomes" id="UP000265520">
    <property type="component" value="Unassembled WGS sequence"/>
</dbReference>
<keyword evidence="1" id="KW-0175">Coiled coil</keyword>
<sequence>MQEEHAVEVEKLRKEAANLTQEMDDAITVSSGLAEEK</sequence>
<dbReference type="EMBL" id="LXQA011457796">
    <property type="protein sequence ID" value="MCI97895.1"/>
    <property type="molecule type" value="Genomic_DNA"/>
</dbReference>
<name>A0A392WIY5_9FABA</name>
<organism evidence="2 3">
    <name type="scientific">Trifolium medium</name>
    <dbReference type="NCBI Taxonomy" id="97028"/>
    <lineage>
        <taxon>Eukaryota</taxon>
        <taxon>Viridiplantae</taxon>
        <taxon>Streptophyta</taxon>
        <taxon>Embryophyta</taxon>
        <taxon>Tracheophyta</taxon>
        <taxon>Spermatophyta</taxon>
        <taxon>Magnoliopsida</taxon>
        <taxon>eudicotyledons</taxon>
        <taxon>Gunneridae</taxon>
        <taxon>Pentapetalae</taxon>
        <taxon>rosids</taxon>
        <taxon>fabids</taxon>
        <taxon>Fabales</taxon>
        <taxon>Fabaceae</taxon>
        <taxon>Papilionoideae</taxon>
        <taxon>50 kb inversion clade</taxon>
        <taxon>NPAAA clade</taxon>
        <taxon>Hologalegina</taxon>
        <taxon>IRL clade</taxon>
        <taxon>Trifolieae</taxon>
        <taxon>Trifolium</taxon>
    </lineage>
</organism>
<dbReference type="AlphaFoldDB" id="A0A392WIY5"/>
<protein>
    <submittedName>
        <fullName evidence="2">Uncharacterized protein</fullName>
    </submittedName>
</protein>
<accession>A0A392WIY5</accession>
<evidence type="ECO:0000313" key="3">
    <source>
        <dbReference type="Proteomes" id="UP000265520"/>
    </source>
</evidence>
<evidence type="ECO:0000256" key="1">
    <source>
        <dbReference type="SAM" id="Coils"/>
    </source>
</evidence>
<keyword evidence="3" id="KW-1185">Reference proteome</keyword>
<comment type="caution">
    <text evidence="2">The sequence shown here is derived from an EMBL/GenBank/DDBJ whole genome shotgun (WGS) entry which is preliminary data.</text>
</comment>
<proteinExistence type="predicted"/>
<feature type="coiled-coil region" evidence="1">
    <location>
        <begin position="2"/>
        <end position="29"/>
    </location>
</feature>
<reference evidence="2 3" key="1">
    <citation type="journal article" date="2018" name="Front. Plant Sci.">
        <title>Red Clover (Trifolium pratense) and Zigzag Clover (T. medium) - A Picture of Genomic Similarities and Differences.</title>
        <authorList>
            <person name="Dluhosova J."/>
            <person name="Istvanek J."/>
            <person name="Nedelnik J."/>
            <person name="Repkova J."/>
        </authorList>
    </citation>
    <scope>NUCLEOTIDE SEQUENCE [LARGE SCALE GENOMIC DNA]</scope>
    <source>
        <strain evidence="3">cv. 10/8</strain>
        <tissue evidence="2">Leaf</tissue>
    </source>
</reference>